<evidence type="ECO:0000313" key="7">
    <source>
        <dbReference type="Proteomes" id="UP000247609"/>
    </source>
</evidence>
<keyword evidence="2 4" id="KW-0238">DNA-binding</keyword>
<dbReference type="Gene3D" id="1.10.357.10">
    <property type="entry name" value="Tetracycline Repressor, domain 2"/>
    <property type="match status" value="1"/>
</dbReference>
<accession>A0A318QCV5</accession>
<gene>
    <name evidence="6" type="ORF">CFR71_00060</name>
</gene>
<dbReference type="SUPFAM" id="SSF48498">
    <property type="entry name" value="Tetracyclin repressor-like, C-terminal domain"/>
    <property type="match status" value="1"/>
</dbReference>
<dbReference type="PANTHER" id="PTHR43479:SF11">
    <property type="entry name" value="ACREF_ENVCD OPERON REPRESSOR-RELATED"/>
    <property type="match status" value="1"/>
</dbReference>
<evidence type="ECO:0000256" key="1">
    <source>
        <dbReference type="ARBA" id="ARBA00023015"/>
    </source>
</evidence>
<dbReference type="Pfam" id="PF13305">
    <property type="entry name" value="TetR_C_33"/>
    <property type="match status" value="1"/>
</dbReference>
<keyword evidence="3" id="KW-0804">Transcription</keyword>
<evidence type="ECO:0000256" key="3">
    <source>
        <dbReference type="ARBA" id="ARBA00023163"/>
    </source>
</evidence>
<dbReference type="InterPro" id="IPR025996">
    <property type="entry name" value="MT1864/Rv1816-like_C"/>
</dbReference>
<dbReference type="SUPFAM" id="SSF46689">
    <property type="entry name" value="Homeodomain-like"/>
    <property type="match status" value="1"/>
</dbReference>
<dbReference type="PROSITE" id="PS50977">
    <property type="entry name" value="HTH_TETR_2"/>
    <property type="match status" value="1"/>
</dbReference>
<dbReference type="EMBL" id="NOXG01000001">
    <property type="protein sequence ID" value="PYD76805.1"/>
    <property type="molecule type" value="Genomic_DNA"/>
</dbReference>
<dbReference type="PANTHER" id="PTHR43479">
    <property type="entry name" value="ACREF/ENVCD OPERON REPRESSOR-RELATED"/>
    <property type="match status" value="1"/>
</dbReference>
<organism evidence="6 7">
    <name type="scientific">Novacetimonas pomaceti</name>
    <dbReference type="NCBI Taxonomy" id="2021998"/>
    <lineage>
        <taxon>Bacteria</taxon>
        <taxon>Pseudomonadati</taxon>
        <taxon>Pseudomonadota</taxon>
        <taxon>Alphaproteobacteria</taxon>
        <taxon>Acetobacterales</taxon>
        <taxon>Acetobacteraceae</taxon>
        <taxon>Novacetimonas</taxon>
    </lineage>
</organism>
<dbReference type="GO" id="GO:0003677">
    <property type="term" value="F:DNA binding"/>
    <property type="evidence" value="ECO:0007669"/>
    <property type="project" value="UniProtKB-UniRule"/>
</dbReference>
<reference evidence="6 7" key="1">
    <citation type="submission" date="2017-07" db="EMBL/GenBank/DDBJ databases">
        <title>A draft genome sequence of Komagataeibacter sp. T5K1.</title>
        <authorList>
            <person name="Skraban J."/>
            <person name="Cleenwerck I."/>
            <person name="Vandamme P."/>
            <person name="Trcek J."/>
        </authorList>
    </citation>
    <scope>NUCLEOTIDE SEQUENCE [LARGE SCALE GENOMIC DNA]</scope>
    <source>
        <strain evidence="6 7">T5K1</strain>
    </source>
</reference>
<feature type="domain" description="HTH tetR-type" evidence="5">
    <location>
        <begin position="8"/>
        <end position="68"/>
    </location>
</feature>
<evidence type="ECO:0000313" key="6">
    <source>
        <dbReference type="EMBL" id="PYD76805.1"/>
    </source>
</evidence>
<dbReference type="InterPro" id="IPR009057">
    <property type="entry name" value="Homeodomain-like_sf"/>
</dbReference>
<dbReference type="InterPro" id="IPR001647">
    <property type="entry name" value="HTH_TetR"/>
</dbReference>
<dbReference type="InterPro" id="IPR036271">
    <property type="entry name" value="Tet_transcr_reg_TetR-rel_C_sf"/>
</dbReference>
<dbReference type="AlphaFoldDB" id="A0A318QCV5"/>
<keyword evidence="1" id="KW-0805">Transcription regulation</keyword>
<name>A0A318QCV5_9PROT</name>
<dbReference type="InterPro" id="IPR050624">
    <property type="entry name" value="HTH-type_Tx_Regulator"/>
</dbReference>
<evidence type="ECO:0000256" key="4">
    <source>
        <dbReference type="PROSITE-ProRule" id="PRU00335"/>
    </source>
</evidence>
<protein>
    <recommendedName>
        <fullName evidence="5">HTH tetR-type domain-containing protein</fullName>
    </recommendedName>
</protein>
<comment type="caution">
    <text evidence="6">The sequence shown here is derived from an EMBL/GenBank/DDBJ whole genome shotgun (WGS) entry which is preliminary data.</text>
</comment>
<evidence type="ECO:0000256" key="2">
    <source>
        <dbReference type="ARBA" id="ARBA00023125"/>
    </source>
</evidence>
<evidence type="ECO:0000259" key="5">
    <source>
        <dbReference type="PROSITE" id="PS50977"/>
    </source>
</evidence>
<feature type="DNA-binding region" description="H-T-H motif" evidence="4">
    <location>
        <begin position="31"/>
        <end position="50"/>
    </location>
</feature>
<sequence length="219" mass="24873">MSRAYHKGNVAEDLRIATVRILETERLEDLSVRRLTREVRVAPANFYNHYGSLNDLLLEIAADYFEVFREQAAHISRTSANRTEALKRTIFYFVDFARTHPQLYRLMFGYIPDAYTHPRYRQTASAAFEDLMELIYGYKVFTTSDNFGPRDMAALGSKVQIGYGLYAMLCGLSNLFVANAVDGPFAQFGNPRESIAQFLNGIIDAFIRGDLPKVLGTET</sequence>
<proteinExistence type="predicted"/>
<dbReference type="Proteomes" id="UP000247609">
    <property type="component" value="Unassembled WGS sequence"/>
</dbReference>